<evidence type="ECO:0000256" key="3">
    <source>
        <dbReference type="SAM" id="MobiDB-lite"/>
    </source>
</evidence>
<evidence type="ECO:0000256" key="1">
    <source>
        <dbReference type="ARBA" id="ARBA00022441"/>
    </source>
</evidence>
<feature type="region of interest" description="Disordered" evidence="3">
    <location>
        <begin position="1090"/>
        <end position="1117"/>
    </location>
</feature>
<dbReference type="Pfam" id="PF24681">
    <property type="entry name" value="Kelch_KLHDC2_KLHL20_DRC7"/>
    <property type="match status" value="1"/>
</dbReference>
<dbReference type="PANTHER" id="PTHR46093:SF18">
    <property type="entry name" value="FIBRONECTIN TYPE-III DOMAIN-CONTAINING PROTEIN"/>
    <property type="match status" value="1"/>
</dbReference>
<evidence type="ECO:0000313" key="5">
    <source>
        <dbReference type="Proteomes" id="UP000789595"/>
    </source>
</evidence>
<gene>
    <name evidence="4" type="ORF">PECAL_5P09140</name>
</gene>
<reference evidence="4" key="1">
    <citation type="submission" date="2021-11" db="EMBL/GenBank/DDBJ databases">
        <authorList>
            <consortium name="Genoscope - CEA"/>
            <person name="William W."/>
        </authorList>
    </citation>
    <scope>NUCLEOTIDE SEQUENCE</scope>
</reference>
<sequence length="1135" mass="120950">MESPRPRCEAMEVRAAMAPQDNLEGMSFPRLKALAAARGVDVSDLREKAELVAALGAAAWREAALTAALKCLPADATARAAGRSAAHAAAHAAFLRRRRGEASSDEDDTTAVVAAATAAAEAAASVHPKIQEAVAEALVVRARALRPAPKHPTRPWKCYVCTLPFGTCEHTRKWFALQASQARTEREAKLAAATNEAALSVFERRAPARGIEVDSGDTWLKEDLTSLAREVLHHSPPQPPSPQPWRPPGAPVCAWSALYTTEAVPGAGRPAPRADHTLVALGRDRLVCFGGRALVSKLPNAPARAFRAYATVLTAPGVRTERLPEQTIRYYGPEVHLLDLEADQRVWRHVAPLAEPELIAPRAGHCAVALDDERMWVFGGRGDRGRYFHDAFVLRLPRPAPIDPRIDPNQKERRRLERLREPAWVAVPENGGEAPEPRCAAAAARCGDGKVCVFGGRDGTTCFGGPWLHDPRLGTWSRPAVLGAPPPNCFGHALVALPAAKVEPGAAGAFRAEVPVTRLLVLGGSSVGPGAATASTERARAADRRAAAVAVAVGDAHAAEGPAAVASLRNGEAAAAFKALAAPRAAGAARAAARSLAAAQAAAAGDAFRREEDVARLGDALLAMGDRSGAAPRALAEVNSLCGALKVLDVKNSEWVDVRVGGADVAARHDFCCAFLGLRACFADRAIALGGRAGAGAPPAGETALEPHVLDLRELAWTSPAPRGTAASVEPAVVEARARARAAAVKAGAARDRARCRGDAPDGDLHVVAAADAASSQAAALADTRQALREAPAAPPIARAGCAMAAIGDRVFVFGGAALDDGAPLDDLVVLDLEDAAGREQRETVEFHERLERERVRRDAEDAREAKRVSYVRAWETYWLLERWAANEAIECVWFGAEHVRSAVPPLTVAPPILLHKASPTTLWLRWRAVPRDARRKPCEPTFFLCMRGGFRELRVGEAVLVEWEPRPRTGDNATDASDASDASESAPLLTEFTGVIVVDQRDGTFDVQYEDGMQERSVPRRRIRHENVGAWTPVYAGTDNSYAVEALVPDRAVRDEPGLSVACEFMLRTQGTEYGWDKVSHEVVPSPEFSRPSPIASFRTGVVPAPPEPERDARGNIVPKPAEFRSCGAGRHFV</sequence>
<name>A0A8J2SSY1_9STRA</name>
<keyword evidence="1" id="KW-0880">Kelch repeat</keyword>
<dbReference type="OrthoDB" id="188089at2759"/>
<keyword evidence="2" id="KW-0677">Repeat</keyword>
<dbReference type="Proteomes" id="UP000789595">
    <property type="component" value="Unassembled WGS sequence"/>
</dbReference>
<dbReference type="InterPro" id="IPR015915">
    <property type="entry name" value="Kelch-typ_b-propeller"/>
</dbReference>
<dbReference type="SUPFAM" id="SSF117281">
    <property type="entry name" value="Kelch motif"/>
    <property type="match status" value="1"/>
</dbReference>
<organism evidence="4 5">
    <name type="scientific">Pelagomonas calceolata</name>
    <dbReference type="NCBI Taxonomy" id="35677"/>
    <lineage>
        <taxon>Eukaryota</taxon>
        <taxon>Sar</taxon>
        <taxon>Stramenopiles</taxon>
        <taxon>Ochrophyta</taxon>
        <taxon>Pelagophyceae</taxon>
        <taxon>Pelagomonadales</taxon>
        <taxon>Pelagomonadaceae</taxon>
        <taxon>Pelagomonas</taxon>
    </lineage>
</organism>
<dbReference type="InterPro" id="IPR011043">
    <property type="entry name" value="Gal_Oxase/kelch_b-propeller"/>
</dbReference>
<evidence type="ECO:0000313" key="4">
    <source>
        <dbReference type="EMBL" id="CAH0376340.1"/>
    </source>
</evidence>
<dbReference type="Gene3D" id="2.120.10.80">
    <property type="entry name" value="Kelch-type beta propeller"/>
    <property type="match status" value="3"/>
</dbReference>
<dbReference type="SUPFAM" id="SSF50965">
    <property type="entry name" value="Galactose oxidase, central domain"/>
    <property type="match status" value="1"/>
</dbReference>
<proteinExistence type="predicted"/>
<dbReference type="AlphaFoldDB" id="A0A8J2SSY1"/>
<accession>A0A8J2SSY1</accession>
<dbReference type="PANTHER" id="PTHR46093">
    <property type="entry name" value="ACYL-COA-BINDING DOMAIN-CONTAINING PROTEIN 5"/>
    <property type="match status" value="1"/>
</dbReference>
<evidence type="ECO:0000256" key="2">
    <source>
        <dbReference type="ARBA" id="ARBA00022737"/>
    </source>
</evidence>
<dbReference type="EMBL" id="CAKKNE010000005">
    <property type="protein sequence ID" value="CAH0376340.1"/>
    <property type="molecule type" value="Genomic_DNA"/>
</dbReference>
<comment type="caution">
    <text evidence="4">The sequence shown here is derived from an EMBL/GenBank/DDBJ whole genome shotgun (WGS) entry which is preliminary data.</text>
</comment>
<keyword evidence="5" id="KW-1185">Reference proteome</keyword>
<protein>
    <submittedName>
        <fullName evidence="4">Uncharacterized protein</fullName>
    </submittedName>
</protein>